<dbReference type="AlphaFoldDB" id="A0ABD3FL76"/>
<keyword evidence="3" id="KW-1185">Reference proteome</keyword>
<gene>
    <name evidence="2" type="ORF">V7S43_009193</name>
</gene>
<evidence type="ECO:0008006" key="4">
    <source>
        <dbReference type="Google" id="ProtNLM"/>
    </source>
</evidence>
<comment type="caution">
    <text evidence="2">The sequence shown here is derived from an EMBL/GenBank/DDBJ whole genome shotgun (WGS) entry which is preliminary data.</text>
</comment>
<accession>A0ABD3FL76</accession>
<reference evidence="2 3" key="1">
    <citation type="submission" date="2024-09" db="EMBL/GenBank/DDBJ databases">
        <title>Genome sequencing and assembly of Phytophthora oleae, isolate VK10A, causative agent of rot of olive drupes.</title>
        <authorList>
            <person name="Conti Taguali S."/>
            <person name="Riolo M."/>
            <person name="La Spada F."/>
            <person name="Cacciola S.O."/>
            <person name="Dionisio G."/>
        </authorList>
    </citation>
    <scope>NUCLEOTIDE SEQUENCE [LARGE SCALE GENOMIC DNA]</scope>
    <source>
        <strain evidence="2 3">VK10A</strain>
    </source>
</reference>
<name>A0ABD3FL76_9STRA</name>
<evidence type="ECO:0000313" key="3">
    <source>
        <dbReference type="Proteomes" id="UP001632037"/>
    </source>
</evidence>
<feature type="chain" id="PRO_5044846274" description="RxLR effector protein" evidence="1">
    <location>
        <begin position="24"/>
        <end position="91"/>
    </location>
</feature>
<feature type="signal peptide" evidence="1">
    <location>
        <begin position="1"/>
        <end position="23"/>
    </location>
</feature>
<keyword evidence="1" id="KW-0732">Signal</keyword>
<evidence type="ECO:0000256" key="1">
    <source>
        <dbReference type="SAM" id="SignalP"/>
    </source>
</evidence>
<protein>
    <recommendedName>
        <fullName evidence="4">RxLR effector protein</fullName>
    </recommendedName>
</protein>
<dbReference type="EMBL" id="JBIMZQ010000019">
    <property type="protein sequence ID" value="KAL3665764.1"/>
    <property type="molecule type" value="Genomic_DNA"/>
</dbReference>
<organism evidence="2 3">
    <name type="scientific">Phytophthora oleae</name>
    <dbReference type="NCBI Taxonomy" id="2107226"/>
    <lineage>
        <taxon>Eukaryota</taxon>
        <taxon>Sar</taxon>
        <taxon>Stramenopiles</taxon>
        <taxon>Oomycota</taxon>
        <taxon>Peronosporomycetes</taxon>
        <taxon>Peronosporales</taxon>
        <taxon>Peronosporaceae</taxon>
        <taxon>Phytophthora</taxon>
    </lineage>
</organism>
<proteinExistence type="predicted"/>
<evidence type="ECO:0000313" key="2">
    <source>
        <dbReference type="EMBL" id="KAL3665764.1"/>
    </source>
</evidence>
<dbReference type="Proteomes" id="UP001632037">
    <property type="component" value="Unassembled WGS sequence"/>
</dbReference>
<sequence>MKICTVAASVGAMLFLVATGSHALERRQLRSEEQQIGAKILAADGIEETAGDNWNVLLVEKRRNLAGQVGMLAQDGGNDEEKLIADARRTT</sequence>